<feature type="transmembrane region" description="Helical" evidence="1">
    <location>
        <begin position="83"/>
        <end position="101"/>
    </location>
</feature>
<dbReference type="AlphaFoldDB" id="A0A6N3A9E4"/>
<evidence type="ECO:0000256" key="1">
    <source>
        <dbReference type="SAM" id="Phobius"/>
    </source>
</evidence>
<gene>
    <name evidence="2" type="ORF">CTLFYP3_00913</name>
</gene>
<keyword evidence="1" id="KW-0812">Transmembrane</keyword>
<sequence length="136" mass="14856">MEAVENNQKVGAGIITMSVLYLLGQVFTIFGLIINLVAKDEISSILAESGVGVQVTTMQIVIALAISLIITLAVILILFKKPIGAYIFIGIEILSFIYSIISGGFTVFSLVALIFPGLMIFFLYKKKEIYFSNLKL</sequence>
<feature type="transmembrane region" description="Helical" evidence="1">
    <location>
        <begin position="107"/>
        <end position="124"/>
    </location>
</feature>
<dbReference type="RefSeq" id="WP_156625419.1">
    <property type="nucleotide sequence ID" value="NZ_CACRTO010000008.1"/>
</dbReference>
<dbReference type="EMBL" id="CACRTO010000008">
    <property type="protein sequence ID" value="VYT88241.1"/>
    <property type="molecule type" value="Genomic_DNA"/>
</dbReference>
<evidence type="ECO:0008006" key="3">
    <source>
        <dbReference type="Google" id="ProtNLM"/>
    </source>
</evidence>
<feature type="transmembrane region" description="Helical" evidence="1">
    <location>
        <begin position="58"/>
        <end position="78"/>
    </location>
</feature>
<keyword evidence="1" id="KW-0472">Membrane</keyword>
<accession>A0A6N3A9E4</accession>
<organism evidence="2">
    <name type="scientific">Clostridium tertium</name>
    <dbReference type="NCBI Taxonomy" id="1559"/>
    <lineage>
        <taxon>Bacteria</taxon>
        <taxon>Bacillati</taxon>
        <taxon>Bacillota</taxon>
        <taxon>Clostridia</taxon>
        <taxon>Eubacteriales</taxon>
        <taxon>Clostridiaceae</taxon>
        <taxon>Clostridium</taxon>
    </lineage>
</organism>
<keyword evidence="1" id="KW-1133">Transmembrane helix</keyword>
<name>A0A6N3A9E4_9CLOT</name>
<proteinExistence type="predicted"/>
<protein>
    <recommendedName>
        <fullName evidence="3">DUF4064 domain-containing protein</fullName>
    </recommendedName>
</protein>
<feature type="transmembrane region" description="Helical" evidence="1">
    <location>
        <begin position="12"/>
        <end position="38"/>
    </location>
</feature>
<reference evidence="2" key="1">
    <citation type="submission" date="2019-11" db="EMBL/GenBank/DDBJ databases">
        <authorList>
            <person name="Feng L."/>
        </authorList>
    </citation>
    <scope>NUCLEOTIDE SEQUENCE</scope>
    <source>
        <strain evidence="2">CTertiumLFYP3</strain>
    </source>
</reference>
<evidence type="ECO:0000313" key="2">
    <source>
        <dbReference type="EMBL" id="VYT88241.1"/>
    </source>
</evidence>